<protein>
    <recommendedName>
        <fullName evidence="3">SpoIIAA-like protein</fullName>
    </recommendedName>
</protein>
<reference evidence="1 2" key="1">
    <citation type="submission" date="2018-04" db="EMBL/GenBank/DDBJ databases">
        <title>Genomic Encyclopedia of Archaeal and Bacterial Type Strains, Phase II (KMG-II): from individual species to whole genera.</title>
        <authorList>
            <person name="Goeker M."/>
        </authorList>
    </citation>
    <scope>NUCLEOTIDE SEQUENCE [LARGE SCALE GENOMIC DNA]</scope>
    <source>
        <strain evidence="1 2">DSM 100162</strain>
    </source>
</reference>
<gene>
    <name evidence="1" type="ORF">C8N40_109139</name>
</gene>
<keyword evidence="2" id="KW-1185">Reference proteome</keyword>
<organism evidence="1 2">
    <name type="scientific">Pontibacter mucosus</name>
    <dbReference type="NCBI Taxonomy" id="1649266"/>
    <lineage>
        <taxon>Bacteria</taxon>
        <taxon>Pseudomonadati</taxon>
        <taxon>Bacteroidota</taxon>
        <taxon>Cytophagia</taxon>
        <taxon>Cytophagales</taxon>
        <taxon>Hymenobacteraceae</taxon>
        <taxon>Pontibacter</taxon>
    </lineage>
</organism>
<dbReference type="Proteomes" id="UP000244225">
    <property type="component" value="Unassembled WGS sequence"/>
</dbReference>
<proteinExistence type="predicted"/>
<comment type="caution">
    <text evidence="1">The sequence shown here is derived from an EMBL/GenBank/DDBJ whole genome shotgun (WGS) entry which is preliminary data.</text>
</comment>
<sequence>MHDDRCTLVVEDQDYRVELYEKRSLLSVLWKRHLEGEDLHEKYLTLLGIVMQFKPRYWLGNARAMYYTTLHDAGWISDNVLPALIESSITRYARIEAPQSLLMLDSMHFQDRVNIITQGLSDKFVFQFFTDEERAIGWLTS</sequence>
<accession>A0A2T5YE98</accession>
<dbReference type="AlphaFoldDB" id="A0A2T5YE98"/>
<evidence type="ECO:0000313" key="2">
    <source>
        <dbReference type="Proteomes" id="UP000244225"/>
    </source>
</evidence>
<dbReference type="EMBL" id="QBKI01000009">
    <property type="protein sequence ID" value="PTX15041.1"/>
    <property type="molecule type" value="Genomic_DNA"/>
</dbReference>
<name>A0A2T5YE98_9BACT</name>
<dbReference type="RefSeq" id="WP_108213044.1">
    <property type="nucleotide sequence ID" value="NZ_QBKI01000009.1"/>
</dbReference>
<evidence type="ECO:0008006" key="3">
    <source>
        <dbReference type="Google" id="ProtNLM"/>
    </source>
</evidence>
<evidence type="ECO:0000313" key="1">
    <source>
        <dbReference type="EMBL" id="PTX15041.1"/>
    </source>
</evidence>
<dbReference type="OrthoDB" id="956031at2"/>